<dbReference type="SUPFAM" id="SSF46689">
    <property type="entry name" value="Homeodomain-like"/>
    <property type="match status" value="1"/>
</dbReference>
<dbReference type="GO" id="GO:0005737">
    <property type="term" value="C:cytoplasm"/>
    <property type="evidence" value="ECO:0007669"/>
    <property type="project" value="UniProtKB-SubCell"/>
</dbReference>
<dbReference type="RefSeq" id="WP_003105262.1">
    <property type="nucleotide sequence ID" value="NZ_AP014839.1"/>
</dbReference>
<evidence type="ECO:0000313" key="16">
    <source>
        <dbReference type="Proteomes" id="UP000284767"/>
    </source>
</evidence>
<dbReference type="GO" id="GO:0043565">
    <property type="term" value="F:sequence-specific DNA binding"/>
    <property type="evidence" value="ECO:0007669"/>
    <property type="project" value="InterPro"/>
</dbReference>
<reference evidence="13" key="1">
    <citation type="submission" date="2015-06" db="EMBL/GenBank/DDBJ databases">
        <authorList>
            <person name="Radhakrishnan Rajesh"/>
            <person name="Underwood Anthony"/>
            <person name="Al-Shahib Ali"/>
        </authorList>
    </citation>
    <scope>NUCLEOTIDE SEQUENCE [LARGE SCALE GENOMIC DNA]</scope>
    <source>
        <strain evidence="13">P19_London_7_VIM_2_05_10</strain>
    </source>
</reference>
<reference evidence="9" key="7">
    <citation type="submission" date="2020-01" db="EMBL/GenBank/DDBJ databases">
        <title>Bacteria Cultured from War Wounds Associated with the Conflict in Eastern Ukraine.</title>
        <authorList>
            <person name="Snesrud E."/>
            <person name="Galac M.R."/>
            <person name="Mc Gann P."/>
            <person name="Valentine K."/>
            <person name="Viacheslav K."/>
        </authorList>
    </citation>
    <scope>NUCLEOTIDE SEQUENCE</scope>
    <source>
        <strain evidence="9">VNMU148</strain>
    </source>
</reference>
<protein>
    <submittedName>
        <fullName evidence="8">Transcriptional activator FeaR</fullName>
    </submittedName>
    <submittedName>
        <fullName evidence="10">Transcriptional regulator FeaR</fullName>
    </submittedName>
</protein>
<dbReference type="PROSITE" id="PS00041">
    <property type="entry name" value="HTH_ARAC_FAMILY_1"/>
    <property type="match status" value="1"/>
</dbReference>
<dbReference type="EMBL" id="WXZT01000022">
    <property type="protein sequence ID" value="MZZ15613.1"/>
    <property type="molecule type" value="Genomic_DNA"/>
</dbReference>
<evidence type="ECO:0000313" key="14">
    <source>
        <dbReference type="Proteomes" id="UP000253594"/>
    </source>
</evidence>
<dbReference type="Pfam" id="PF14525">
    <property type="entry name" value="AraC_binding_2"/>
    <property type="match status" value="1"/>
</dbReference>
<dbReference type="Proteomes" id="UP000270834">
    <property type="component" value="Unassembled WGS sequence"/>
</dbReference>
<evidence type="ECO:0000256" key="1">
    <source>
        <dbReference type="ARBA" id="ARBA00004496"/>
    </source>
</evidence>
<reference evidence="10 14" key="4">
    <citation type="submission" date="2018-07" db="EMBL/GenBank/DDBJ databases">
        <title>Mechanisms of high-level aminoglycoside resistance among Gram-negative pathogens in Brazil.</title>
        <authorList>
            <person name="Ballaben A.S."/>
            <person name="Darini A.L.C."/>
            <person name="Doi Y."/>
        </authorList>
    </citation>
    <scope>NUCLEOTIDE SEQUENCE [LARGE SCALE GENOMIC DNA]</scope>
    <source>
        <strain evidence="10 14">B2-305</strain>
    </source>
</reference>
<reference evidence="12 16" key="3">
    <citation type="submission" date="2017-08" db="EMBL/GenBank/DDBJ databases">
        <authorList>
            <person name="Feschi L."/>
            <person name="Jeukens J."/>
            <person name="Emond-Rheault J.-G."/>
            <person name="Kukavica-Ibrulj I."/>
            <person name="Boyle B."/>
            <person name="Levesque R.C."/>
        </authorList>
    </citation>
    <scope>NUCLEOTIDE SEQUENCE [LARGE SCALE GENOMIC DNA]</scope>
    <source>
        <strain evidence="12 16">PA-W36</strain>
    </source>
</reference>
<keyword evidence="5" id="KW-0804">Transcription</keyword>
<dbReference type="Proteomes" id="UP000253594">
    <property type="component" value="Unassembled WGS sequence"/>
</dbReference>
<dbReference type="Gene3D" id="1.10.10.60">
    <property type="entry name" value="Homeodomain-like"/>
    <property type="match status" value="1"/>
</dbReference>
<gene>
    <name evidence="8" type="primary">feaR</name>
    <name evidence="11" type="ORF">ALP65_02703</name>
    <name evidence="10" type="ORF">DT376_06975</name>
    <name evidence="9" type="ORF">GUL26_25455</name>
    <name evidence="12" type="ORF">IPC1295_30695</name>
    <name evidence="8" type="ORF">PAERUG_P19_London_7_VIM_2_05_10_01633</name>
</gene>
<dbReference type="Proteomes" id="UP000284767">
    <property type="component" value="Unassembled WGS sequence"/>
</dbReference>
<keyword evidence="4" id="KW-0010">Activator</keyword>
<feature type="domain" description="HTH araC/xylS-type" evidence="7">
    <location>
        <begin position="211"/>
        <end position="312"/>
    </location>
</feature>
<dbReference type="AlphaFoldDB" id="A0A0D7MJM2"/>
<dbReference type="EMBL" id="RBSQ01001108">
    <property type="protein sequence ID" value="RMS47772.1"/>
    <property type="molecule type" value="Genomic_DNA"/>
</dbReference>
<evidence type="ECO:0000259" key="7">
    <source>
        <dbReference type="PROSITE" id="PS01124"/>
    </source>
</evidence>
<dbReference type="EMBL" id="NSNE01000028">
    <property type="protein sequence ID" value="RPM04560.1"/>
    <property type="molecule type" value="Genomic_DNA"/>
</dbReference>
<dbReference type="InterPro" id="IPR020449">
    <property type="entry name" value="Tscrpt_reg_AraC-type_HTH"/>
</dbReference>
<dbReference type="PANTHER" id="PTHR46796">
    <property type="entry name" value="HTH-TYPE TRANSCRIPTIONAL ACTIVATOR RHAS-RELATED"/>
    <property type="match status" value="1"/>
</dbReference>
<dbReference type="PROSITE" id="PS01124">
    <property type="entry name" value="HTH_ARAC_FAMILY_2"/>
    <property type="match status" value="1"/>
</dbReference>
<dbReference type="PANTHER" id="PTHR46796:SF6">
    <property type="entry name" value="ARAC SUBFAMILY"/>
    <property type="match status" value="1"/>
</dbReference>
<evidence type="ECO:0000313" key="12">
    <source>
        <dbReference type="EMBL" id="RPM04560.1"/>
    </source>
</evidence>
<dbReference type="SMART" id="SM00342">
    <property type="entry name" value="HTH_ARAC"/>
    <property type="match status" value="1"/>
</dbReference>
<dbReference type="OMA" id="FASESHC"/>
<comment type="caution">
    <text evidence="10">The sequence shown here is derived from an EMBL/GenBank/DDBJ whole genome shotgun (WGS) entry which is preliminary data.</text>
</comment>
<reference evidence="11 15" key="5">
    <citation type="submission" date="2018-08" db="EMBL/GenBank/DDBJ databases">
        <title>Recombination of ecologically and evolutionarily significant loci maintains genetic cohesion in the Pseudomonas syringae species complex.</title>
        <authorList>
            <person name="Dillon M."/>
            <person name="Thakur S."/>
            <person name="Almeida R.N.D."/>
            <person name="Weir B.S."/>
            <person name="Guttman D.S."/>
        </authorList>
    </citation>
    <scope>NUCLEOTIDE SEQUENCE [LARGE SCALE GENOMIC DNA]</scope>
    <source>
        <strain evidence="11 15">ICMP 7846</strain>
    </source>
</reference>
<keyword evidence="2" id="KW-0805">Transcription regulation</keyword>
<dbReference type="InterPro" id="IPR009057">
    <property type="entry name" value="Homeodomain-like_sf"/>
</dbReference>
<name>A0A0D7MJM2_PSEAI</name>
<dbReference type="PRINTS" id="PR00032">
    <property type="entry name" value="HTHARAC"/>
</dbReference>
<dbReference type="InterPro" id="IPR018060">
    <property type="entry name" value="HTH_AraC"/>
</dbReference>
<keyword evidence="3" id="KW-0238">DNA-binding</keyword>
<dbReference type="EMBL" id="CVVU01000088">
    <property type="protein sequence ID" value="CRO43875.1"/>
    <property type="molecule type" value="Genomic_DNA"/>
</dbReference>
<dbReference type="SMR" id="A0A0D7MJM2"/>
<dbReference type="Pfam" id="PF12833">
    <property type="entry name" value="HTH_18"/>
    <property type="match status" value="1"/>
</dbReference>
<dbReference type="GO" id="GO:0009893">
    <property type="term" value="P:positive regulation of metabolic process"/>
    <property type="evidence" value="ECO:0007669"/>
    <property type="project" value="UniProtKB-ARBA"/>
</dbReference>
<evidence type="ECO:0000313" key="9">
    <source>
        <dbReference type="EMBL" id="MZZ15613.1"/>
    </source>
</evidence>
<dbReference type="Proteomes" id="UP000045039">
    <property type="component" value="Unassembled WGS sequence"/>
</dbReference>
<evidence type="ECO:0000256" key="3">
    <source>
        <dbReference type="ARBA" id="ARBA00023125"/>
    </source>
</evidence>
<comment type="function">
    <text evidence="6">Regulatory protein of the TOL plasmid xyl operons. XylS activates the xylXYZLTEGFJQKIH operon required for the degradation of toluene, m-xylene and p-xylene.</text>
</comment>
<comment type="subcellular location">
    <subcellularLocation>
        <location evidence="1">Cytoplasm</location>
    </subcellularLocation>
</comment>
<dbReference type="GO" id="GO:0003700">
    <property type="term" value="F:DNA-binding transcription factor activity"/>
    <property type="evidence" value="ECO:0007669"/>
    <property type="project" value="InterPro"/>
</dbReference>
<dbReference type="InterPro" id="IPR050204">
    <property type="entry name" value="AraC_XylS_family_regulators"/>
</dbReference>
<evidence type="ECO:0000256" key="2">
    <source>
        <dbReference type="ARBA" id="ARBA00023015"/>
    </source>
</evidence>
<reference evidence="8" key="2">
    <citation type="submission" date="2015-06" db="EMBL/GenBank/DDBJ databases">
        <authorList>
            <person name="Radhakrishnan R."/>
            <person name="Underwood A."/>
            <person name="Al-Shahib A."/>
        </authorList>
    </citation>
    <scope>NUCLEOTIDE SEQUENCE</scope>
    <source>
        <strain evidence="8">P19_London_7_VIM_2_05_10</strain>
    </source>
</reference>
<dbReference type="NCBIfam" id="NF007243">
    <property type="entry name" value="PRK09685.1"/>
    <property type="match status" value="1"/>
</dbReference>
<evidence type="ECO:0000256" key="6">
    <source>
        <dbReference type="ARBA" id="ARBA00037345"/>
    </source>
</evidence>
<organism evidence="10 14">
    <name type="scientific">Pseudomonas aeruginosa</name>
    <dbReference type="NCBI Taxonomy" id="287"/>
    <lineage>
        <taxon>Bacteria</taxon>
        <taxon>Pseudomonadati</taxon>
        <taxon>Pseudomonadota</taxon>
        <taxon>Gammaproteobacteria</taxon>
        <taxon>Pseudomonadales</taxon>
        <taxon>Pseudomonadaceae</taxon>
        <taxon>Pseudomonas</taxon>
    </lineage>
</organism>
<dbReference type="Proteomes" id="UP000644192">
    <property type="component" value="Unassembled WGS sequence"/>
</dbReference>
<dbReference type="InterPro" id="IPR035418">
    <property type="entry name" value="AraC-bd_2"/>
</dbReference>
<dbReference type="EMBL" id="QORE01000152">
    <property type="protein sequence ID" value="RCI75566.1"/>
    <property type="molecule type" value="Genomic_DNA"/>
</dbReference>
<evidence type="ECO:0000313" key="13">
    <source>
        <dbReference type="Proteomes" id="UP000045039"/>
    </source>
</evidence>
<evidence type="ECO:0000256" key="4">
    <source>
        <dbReference type="ARBA" id="ARBA00023159"/>
    </source>
</evidence>
<dbReference type="InterPro" id="IPR018062">
    <property type="entry name" value="HTH_AraC-typ_CS"/>
</dbReference>
<accession>A0A0D7MJM2</accession>
<proteinExistence type="predicted"/>
<evidence type="ECO:0000313" key="15">
    <source>
        <dbReference type="Proteomes" id="UP000270834"/>
    </source>
</evidence>
<sequence length="316" mass="34888">MHTLSSAHNSFEAWNQALRQVCGRFESQPALNRTLFIGDISRQDLGGLELAQIRTNAGRIARQATHADHDDDRHCFLVVQRSGHAQLRQGGDSIELAPGEMALMDSAGGCEIIPHGLIEHTSFHLSREEVCRHLPPSQRAFGKLSPNCASGRLLSLLVQQVCAGELQPWAVADEGGALQEALIALLGPALQHAGEELEGPLAGLYGYSLRRHAERLIEQSLQEPRLSPDMLAGRLRISVRQLYRLFEEQGDSVCRYILRQRLSRSAADLGNPRLRGESITSIAFKWGFSDSAHFSRAFKKQFEVSPKDYRAGALPA</sequence>
<evidence type="ECO:0000313" key="11">
    <source>
        <dbReference type="EMBL" id="RMS47772.1"/>
    </source>
</evidence>
<evidence type="ECO:0000313" key="8">
    <source>
        <dbReference type="EMBL" id="CRO43875.1"/>
    </source>
</evidence>
<reference evidence="12 16" key="6">
    <citation type="submission" date="2019-01" db="EMBL/GenBank/DDBJ databases">
        <title>The Pseudomonas aeruginosa pan-genome provides new insights on its population structure, horizontal gene transfer and pathogenicity.</title>
        <authorList>
            <person name="Freschi L."/>
            <person name="Vincent A.T."/>
            <person name="Jeukens J."/>
            <person name="Emond-Rheault J.-G."/>
            <person name="Kukavica-Ibrulj I."/>
            <person name="Dupont M.-J."/>
            <person name="Charette S.J."/>
            <person name="Boyle B."/>
            <person name="Levesque R.C."/>
        </authorList>
    </citation>
    <scope>NUCLEOTIDE SEQUENCE [LARGE SCALE GENOMIC DNA]</scope>
    <source>
        <strain evidence="12 16">PA-W36</strain>
    </source>
</reference>
<evidence type="ECO:0000313" key="10">
    <source>
        <dbReference type="EMBL" id="RCI75566.1"/>
    </source>
</evidence>
<evidence type="ECO:0000256" key="5">
    <source>
        <dbReference type="ARBA" id="ARBA00023163"/>
    </source>
</evidence>